<dbReference type="GeneID" id="64221636"/>
<dbReference type="Pfam" id="PF22150">
    <property type="entry name" value="Tt1218-like"/>
    <property type="match status" value="1"/>
</dbReference>
<organism evidence="3 4">
    <name type="scientific">Acinetobacter towneri</name>
    <dbReference type="NCBI Taxonomy" id="202956"/>
    <lineage>
        <taxon>Bacteria</taxon>
        <taxon>Pseudomonadati</taxon>
        <taxon>Pseudomonadota</taxon>
        <taxon>Gammaproteobacteria</taxon>
        <taxon>Moraxellales</taxon>
        <taxon>Moraxellaceae</taxon>
        <taxon>Acinetobacter</taxon>
    </lineage>
</organism>
<dbReference type="NCBIfam" id="TIGR02523">
    <property type="entry name" value="type_IV_pilV"/>
    <property type="match status" value="1"/>
</dbReference>
<dbReference type="EMBL" id="CP071770">
    <property type="protein sequence ID" value="QTD62097.1"/>
    <property type="molecule type" value="Genomic_DNA"/>
</dbReference>
<reference evidence="3 4" key="1">
    <citation type="journal article" date="2020" name="Front. Cell. Infect. Microbiol.">
        <title>Characterization of Three Porcine Acinetobacter towneri Strains Co-Harboring tet(X3) and bla OXA-58.</title>
        <authorList>
            <person name="Ma J."/>
            <person name="Wang J."/>
            <person name="Feng J."/>
            <person name="Liu Y."/>
            <person name="Yang B."/>
            <person name="Li R."/>
            <person name="Bai L."/>
            <person name="He T."/>
            <person name="Wang X."/>
            <person name="Yang Z."/>
        </authorList>
    </citation>
    <scope>NUCLEOTIDE SEQUENCE [LARGE SCALE GENOMIC DNA]</scope>
    <source>
        <strain evidence="3 4">GX5</strain>
    </source>
</reference>
<name>A0ABX7TEE9_9GAMM</name>
<evidence type="ECO:0000256" key="1">
    <source>
        <dbReference type="SAM" id="Phobius"/>
    </source>
</evidence>
<keyword evidence="1" id="KW-1133">Transmembrane helix</keyword>
<dbReference type="NCBIfam" id="TIGR02532">
    <property type="entry name" value="IV_pilin_GFxxxE"/>
    <property type="match status" value="1"/>
</dbReference>
<dbReference type="InterPro" id="IPR013362">
    <property type="entry name" value="Pilus_4_PilV"/>
</dbReference>
<dbReference type="Pfam" id="PF07963">
    <property type="entry name" value="N_methyl"/>
    <property type="match status" value="1"/>
</dbReference>
<accession>A0ABX7TEE9</accession>
<protein>
    <submittedName>
        <fullName evidence="3">Type IV pilus modification protein PilV</fullName>
    </submittedName>
</protein>
<dbReference type="InterPro" id="IPR012902">
    <property type="entry name" value="N_methyl_site"/>
</dbReference>
<feature type="transmembrane region" description="Helical" evidence="1">
    <location>
        <begin position="12"/>
        <end position="32"/>
    </location>
</feature>
<sequence>MSGLYAQKGVGLMEVLVALVILAIGVLGFSALQLKGIEAAQEANEQAIAVNLARDLAERMRVNRSALSQYATFINSKEEDESSCTSTNSVGTGAASVQIPNCNANTMAKHDVSEITLRAKELGQTLVVRRCVKSNLSCIYVAWGNTTISATDVSACVNEATGTYRSNTQCLVLEAY</sequence>
<keyword evidence="4" id="KW-1185">Reference proteome</keyword>
<evidence type="ECO:0000313" key="3">
    <source>
        <dbReference type="EMBL" id="QTD62097.1"/>
    </source>
</evidence>
<proteinExistence type="predicted"/>
<gene>
    <name evidence="3" type="primary">pilV</name>
    <name evidence="3" type="ORF">J4G45_02605</name>
</gene>
<feature type="domain" description="Type IV pilin Tt1218-like" evidence="2">
    <location>
        <begin position="31"/>
        <end position="112"/>
    </location>
</feature>
<dbReference type="RefSeq" id="WP_207973772.1">
    <property type="nucleotide sequence ID" value="NZ_CP071766.1"/>
</dbReference>
<keyword evidence="1" id="KW-0812">Transmembrane</keyword>
<dbReference type="Proteomes" id="UP000663954">
    <property type="component" value="Chromosome"/>
</dbReference>
<evidence type="ECO:0000259" key="2">
    <source>
        <dbReference type="Pfam" id="PF22150"/>
    </source>
</evidence>
<dbReference type="InterPro" id="IPR054402">
    <property type="entry name" value="Tt1218-like_dom"/>
</dbReference>
<evidence type="ECO:0000313" key="4">
    <source>
        <dbReference type="Proteomes" id="UP000663954"/>
    </source>
</evidence>
<keyword evidence="1" id="KW-0472">Membrane</keyword>